<dbReference type="AlphaFoldDB" id="A0AAJ7SHR6"/>
<dbReference type="GO" id="GO:0000028">
    <property type="term" value="P:ribosomal small subunit assembly"/>
    <property type="evidence" value="ECO:0007669"/>
    <property type="project" value="TreeGrafter"/>
</dbReference>
<organism evidence="2 3">
    <name type="scientific">Galendromus occidentalis</name>
    <name type="common">western predatory mite</name>
    <dbReference type="NCBI Taxonomy" id="34638"/>
    <lineage>
        <taxon>Eukaryota</taxon>
        <taxon>Metazoa</taxon>
        <taxon>Ecdysozoa</taxon>
        <taxon>Arthropoda</taxon>
        <taxon>Chelicerata</taxon>
        <taxon>Arachnida</taxon>
        <taxon>Acari</taxon>
        <taxon>Parasitiformes</taxon>
        <taxon>Mesostigmata</taxon>
        <taxon>Gamasina</taxon>
        <taxon>Phytoseioidea</taxon>
        <taxon>Phytoseiidae</taxon>
        <taxon>Typhlodrominae</taxon>
        <taxon>Galendromus</taxon>
    </lineage>
</organism>
<dbReference type="InterPro" id="IPR045063">
    <property type="entry name" value="Dynamin_N"/>
</dbReference>
<dbReference type="Gene3D" id="3.40.50.300">
    <property type="entry name" value="P-loop containing nucleotide triphosphate hydrolases"/>
    <property type="match status" value="1"/>
</dbReference>
<accession>A0AAJ7SHR6</accession>
<evidence type="ECO:0000259" key="1">
    <source>
        <dbReference type="Pfam" id="PF00350"/>
    </source>
</evidence>
<dbReference type="InterPro" id="IPR005662">
    <property type="entry name" value="GTPase_Era-like"/>
</dbReference>
<gene>
    <name evidence="3" type="primary">LOC100907919</name>
</gene>
<keyword evidence="2" id="KW-1185">Reference proteome</keyword>
<dbReference type="PANTHER" id="PTHR42698">
    <property type="entry name" value="GTPASE ERA"/>
    <property type="match status" value="1"/>
</dbReference>
<dbReference type="InterPro" id="IPR027417">
    <property type="entry name" value="P-loop_NTPase"/>
</dbReference>
<dbReference type="Proteomes" id="UP000694867">
    <property type="component" value="Unplaced"/>
</dbReference>
<dbReference type="Pfam" id="PF00350">
    <property type="entry name" value="Dynamin_N"/>
    <property type="match status" value="1"/>
</dbReference>
<dbReference type="GO" id="GO:0005525">
    <property type="term" value="F:GTP binding"/>
    <property type="evidence" value="ECO:0007669"/>
    <property type="project" value="InterPro"/>
</dbReference>
<feature type="domain" description="Dynamin N-terminal" evidence="1">
    <location>
        <begin position="88"/>
        <end position="211"/>
    </location>
</feature>
<dbReference type="SUPFAM" id="SSF52540">
    <property type="entry name" value="P-loop containing nucleoside triphosphate hydrolases"/>
    <property type="match status" value="1"/>
</dbReference>
<protein>
    <submittedName>
        <fullName evidence="3">Uncharacterized protein LOC100907919</fullName>
    </submittedName>
</protein>
<dbReference type="RefSeq" id="XP_028968884.1">
    <property type="nucleotide sequence ID" value="XM_029113051.1"/>
</dbReference>
<sequence>MPTMSSLLQSIKLVARAANTSGDDRAKKETSSSFFDKEDEKNCRNMTFEEQVVYKTQKMYRDPENGLCAISRELGAPEPMVPERKINILIIGNHSSGKSTFINWYVGEKIQKTGVAMETSNFTFVCHGRRRETLTAGTILKLFPALQAFEKIPGAMDHLSGEVSTSASHRFPLVNFIDSPGIVDGNRYNYDFDRCLETCAEMADLIFVFFDPHGQALCQKTLFHLERLCLTHPTKLTLFMTKCDTVNGEHDLVKVTQQISRELAGRPEIARQELWLTPIYVPGHSDNQPAGLNNLQASRSLIDKSIARNLQNKVLGNIVHRCDYLEKLNAYVIFLAFRSASPPTDALVDLPTTHQFGGSFLIRCSVSQSFPSSALILLSLFPSRSSVHLPST</sequence>
<reference evidence="3" key="1">
    <citation type="submission" date="2025-08" db="UniProtKB">
        <authorList>
            <consortium name="RefSeq"/>
        </authorList>
    </citation>
    <scope>IDENTIFICATION</scope>
</reference>
<dbReference type="GO" id="GO:0043024">
    <property type="term" value="F:ribosomal small subunit binding"/>
    <property type="evidence" value="ECO:0007669"/>
    <property type="project" value="TreeGrafter"/>
</dbReference>
<proteinExistence type="predicted"/>
<name>A0AAJ7SHR6_9ACAR</name>
<evidence type="ECO:0000313" key="2">
    <source>
        <dbReference type="Proteomes" id="UP000694867"/>
    </source>
</evidence>
<dbReference type="GO" id="GO:0019843">
    <property type="term" value="F:rRNA binding"/>
    <property type="evidence" value="ECO:0007669"/>
    <property type="project" value="TreeGrafter"/>
</dbReference>
<evidence type="ECO:0000313" key="3">
    <source>
        <dbReference type="RefSeq" id="XP_028968884.1"/>
    </source>
</evidence>
<dbReference type="GeneID" id="100907919"/>
<dbReference type="KEGG" id="goe:100907919"/>
<dbReference type="PANTHER" id="PTHR42698:SF2">
    <property type="entry name" value="GTPASE ERA-LIKE, CHLOROPLASTIC"/>
    <property type="match status" value="1"/>
</dbReference>